<accession>A0A5D2QYX3</accession>
<dbReference type="InterPro" id="IPR054722">
    <property type="entry name" value="PolX-like_BBD"/>
</dbReference>
<sequence>MCENQGMFSNLDTTLSHVVKLGNNTKMKVIGKEDVKLFLQGIRFVIGNVYYVLELKNNLLNVGQLQENGLELLFKDGMCSIYHPQKGKMAESNMTVNRMFKLIVDSPITIKEEKCLLINTIDQSKLWHHRYVHLSYKGDASLKAQFQTHKCDGLTLPQGPTTMLKAKQIKSVFNQRQD</sequence>
<name>A0A5D2QYX3_GOSTO</name>
<dbReference type="Proteomes" id="UP000322667">
    <property type="component" value="Chromosome A04"/>
</dbReference>
<evidence type="ECO:0000313" key="2">
    <source>
        <dbReference type="EMBL" id="TYI33298.1"/>
    </source>
</evidence>
<feature type="domain" description="Retrovirus-related Pol polyprotein from transposon TNT 1-94-like beta-barrel" evidence="1">
    <location>
        <begin position="1"/>
        <end position="69"/>
    </location>
</feature>
<dbReference type="EMBL" id="CM017613">
    <property type="protein sequence ID" value="TYI33298.1"/>
    <property type="molecule type" value="Genomic_DNA"/>
</dbReference>
<keyword evidence="3" id="KW-1185">Reference proteome</keyword>
<protein>
    <recommendedName>
        <fullName evidence="1">Retrovirus-related Pol polyprotein from transposon TNT 1-94-like beta-barrel domain-containing protein</fullName>
    </recommendedName>
</protein>
<evidence type="ECO:0000313" key="3">
    <source>
        <dbReference type="Proteomes" id="UP000322667"/>
    </source>
</evidence>
<evidence type="ECO:0000259" key="1">
    <source>
        <dbReference type="Pfam" id="PF22936"/>
    </source>
</evidence>
<dbReference type="AlphaFoldDB" id="A0A5D2QYX3"/>
<gene>
    <name evidence="2" type="ORF">ES332_A04G123400v1</name>
</gene>
<proteinExistence type="predicted"/>
<reference evidence="2 3" key="1">
    <citation type="submission" date="2019-07" db="EMBL/GenBank/DDBJ databases">
        <title>WGS assembly of Gossypium tomentosum.</title>
        <authorList>
            <person name="Chen Z.J."/>
            <person name="Sreedasyam A."/>
            <person name="Ando A."/>
            <person name="Song Q."/>
            <person name="De L."/>
            <person name="Hulse-Kemp A."/>
            <person name="Ding M."/>
            <person name="Ye W."/>
            <person name="Kirkbride R."/>
            <person name="Jenkins J."/>
            <person name="Plott C."/>
            <person name="Lovell J."/>
            <person name="Lin Y.-M."/>
            <person name="Vaughn R."/>
            <person name="Liu B."/>
            <person name="Li W."/>
            <person name="Simpson S."/>
            <person name="Scheffler B."/>
            <person name="Saski C."/>
            <person name="Grover C."/>
            <person name="Hu G."/>
            <person name="Conover J."/>
            <person name="Carlson J."/>
            <person name="Shu S."/>
            <person name="Boston L."/>
            <person name="Williams M."/>
            <person name="Peterson D."/>
            <person name="Mcgee K."/>
            <person name="Jones D."/>
            <person name="Wendel J."/>
            <person name="Stelly D."/>
            <person name="Grimwood J."/>
            <person name="Schmutz J."/>
        </authorList>
    </citation>
    <scope>NUCLEOTIDE SEQUENCE [LARGE SCALE GENOMIC DNA]</scope>
    <source>
        <strain evidence="2">7179.01</strain>
    </source>
</reference>
<organism evidence="2 3">
    <name type="scientific">Gossypium tomentosum</name>
    <name type="common">Hawaiian cotton</name>
    <name type="synonym">Gossypium sandvicense</name>
    <dbReference type="NCBI Taxonomy" id="34277"/>
    <lineage>
        <taxon>Eukaryota</taxon>
        <taxon>Viridiplantae</taxon>
        <taxon>Streptophyta</taxon>
        <taxon>Embryophyta</taxon>
        <taxon>Tracheophyta</taxon>
        <taxon>Spermatophyta</taxon>
        <taxon>Magnoliopsida</taxon>
        <taxon>eudicotyledons</taxon>
        <taxon>Gunneridae</taxon>
        <taxon>Pentapetalae</taxon>
        <taxon>rosids</taxon>
        <taxon>malvids</taxon>
        <taxon>Malvales</taxon>
        <taxon>Malvaceae</taxon>
        <taxon>Malvoideae</taxon>
        <taxon>Gossypium</taxon>
    </lineage>
</organism>
<dbReference type="Pfam" id="PF22936">
    <property type="entry name" value="Pol_BBD"/>
    <property type="match status" value="1"/>
</dbReference>